<dbReference type="PROSITE" id="PS01149">
    <property type="entry name" value="PSI_RSU"/>
    <property type="match status" value="1"/>
</dbReference>
<evidence type="ECO:0000256" key="3">
    <source>
        <dbReference type="PROSITE-ProRule" id="PRU00182"/>
    </source>
</evidence>
<dbReference type="Pfam" id="PF00849">
    <property type="entry name" value="PseudoU_synth_2"/>
    <property type="match status" value="1"/>
</dbReference>
<dbReference type="SUPFAM" id="SSF55174">
    <property type="entry name" value="Alpha-L RNA-binding motif"/>
    <property type="match status" value="1"/>
</dbReference>
<sequence>MSNKMAEEYYGQKESVRLNKYISESGYCSRREADRLIEAGQVRIDGKTAVCGEKVFPGQRVTIGRKVIGQKDEMVVLAVNKPVGIICTEEKRIKNNIIRFLNYPVRVTYVGRLDKDSQGLLLMTNNGDIINKMMRAGNYHEKEYCVTVNKEVTSAFLEAMSAGVHIVDKEKNMDVVTRPCTVSKIGKYKFRIVLTQGLNRQIRRMCDALGYRVTELTRVRIMNIELGNLKPGEYRKLTDSELDELYELIRDSRNVGEEVSYEGCRKTGAGYEKGR</sequence>
<keyword evidence="2 4" id="KW-0413">Isomerase</keyword>
<protein>
    <recommendedName>
        <fullName evidence="4">Pseudouridine synthase</fullName>
        <ecNumber evidence="4">5.4.99.-</ecNumber>
    </recommendedName>
</protein>
<keyword evidence="3" id="KW-0694">RNA-binding</keyword>
<evidence type="ECO:0000259" key="5">
    <source>
        <dbReference type="SMART" id="SM00363"/>
    </source>
</evidence>
<evidence type="ECO:0000256" key="1">
    <source>
        <dbReference type="ARBA" id="ARBA00008348"/>
    </source>
</evidence>
<gene>
    <name evidence="6" type="ORF">OCV99_14480</name>
</gene>
<keyword evidence="7" id="KW-1185">Reference proteome</keyword>
<dbReference type="InterPro" id="IPR050343">
    <property type="entry name" value="RsuA_PseudoU_synthase"/>
</dbReference>
<comment type="caution">
    <text evidence="6">The sequence shown here is derived from an EMBL/GenBank/DDBJ whole genome shotgun (WGS) entry which is preliminary data.</text>
</comment>
<dbReference type="PANTHER" id="PTHR47683:SF2">
    <property type="entry name" value="RNA-BINDING S4 DOMAIN-CONTAINING PROTEIN"/>
    <property type="match status" value="1"/>
</dbReference>
<dbReference type="SMART" id="SM00363">
    <property type="entry name" value="S4"/>
    <property type="match status" value="1"/>
</dbReference>
<evidence type="ECO:0000313" key="7">
    <source>
        <dbReference type="Proteomes" id="UP001652431"/>
    </source>
</evidence>
<comment type="similarity">
    <text evidence="1 4">Belongs to the pseudouridine synthase RsuA family.</text>
</comment>
<evidence type="ECO:0000256" key="2">
    <source>
        <dbReference type="ARBA" id="ARBA00023235"/>
    </source>
</evidence>
<dbReference type="EC" id="5.4.99.-" evidence="4"/>
<reference evidence="6 7" key="1">
    <citation type="journal article" date="2021" name="ISME Commun">
        <title>Automated analysis of genomic sequences facilitates high-throughput and comprehensive description of bacteria.</title>
        <authorList>
            <person name="Hitch T.C.A."/>
        </authorList>
    </citation>
    <scope>NUCLEOTIDE SEQUENCE [LARGE SCALE GENOMIC DNA]</scope>
    <source>
        <strain evidence="6 7">Sanger_03</strain>
    </source>
</reference>
<dbReference type="Gene3D" id="3.30.70.580">
    <property type="entry name" value="Pseudouridine synthase I, catalytic domain, N-terminal subdomain"/>
    <property type="match status" value="1"/>
</dbReference>
<feature type="domain" description="RNA-binding S4" evidence="5">
    <location>
        <begin position="16"/>
        <end position="73"/>
    </location>
</feature>
<dbReference type="RefSeq" id="WP_158371499.1">
    <property type="nucleotide sequence ID" value="NZ_JAOQJU010000025.1"/>
</dbReference>
<dbReference type="InterPro" id="IPR002942">
    <property type="entry name" value="S4_RNA-bd"/>
</dbReference>
<dbReference type="PROSITE" id="PS50889">
    <property type="entry name" value="S4"/>
    <property type="match status" value="1"/>
</dbReference>
<dbReference type="InterPro" id="IPR020094">
    <property type="entry name" value="TruA/RsuA/RluB/E/F_N"/>
</dbReference>
<dbReference type="SUPFAM" id="SSF55120">
    <property type="entry name" value="Pseudouridine synthase"/>
    <property type="match status" value="1"/>
</dbReference>
<dbReference type="Pfam" id="PF01479">
    <property type="entry name" value="S4"/>
    <property type="match status" value="1"/>
</dbReference>
<dbReference type="Gene3D" id="3.10.290.10">
    <property type="entry name" value="RNA-binding S4 domain"/>
    <property type="match status" value="1"/>
</dbReference>
<dbReference type="InterPro" id="IPR006145">
    <property type="entry name" value="PsdUridine_synth_RsuA/RluA"/>
</dbReference>
<accession>A0ABT2RQL4</accession>
<dbReference type="EMBL" id="JAOQJU010000025">
    <property type="protein sequence ID" value="MCU6687715.1"/>
    <property type="molecule type" value="Genomic_DNA"/>
</dbReference>
<dbReference type="InterPro" id="IPR000748">
    <property type="entry name" value="PsdUridine_synth_RsuA/RluB/E/F"/>
</dbReference>
<evidence type="ECO:0000313" key="6">
    <source>
        <dbReference type="EMBL" id="MCU6687715.1"/>
    </source>
</evidence>
<evidence type="ECO:0000256" key="4">
    <source>
        <dbReference type="RuleBase" id="RU003887"/>
    </source>
</evidence>
<dbReference type="InterPro" id="IPR020103">
    <property type="entry name" value="PsdUridine_synth_cat_dom_sf"/>
</dbReference>
<dbReference type="PANTHER" id="PTHR47683">
    <property type="entry name" value="PSEUDOURIDINE SYNTHASE FAMILY PROTEIN-RELATED"/>
    <property type="match status" value="1"/>
</dbReference>
<dbReference type="Proteomes" id="UP001652431">
    <property type="component" value="Unassembled WGS sequence"/>
</dbReference>
<name>A0ABT2RQL4_9FIRM</name>
<proteinExistence type="inferred from homology"/>
<dbReference type="InterPro" id="IPR042092">
    <property type="entry name" value="PsdUridine_s_RsuA/RluB/E/F_cat"/>
</dbReference>
<dbReference type="InterPro" id="IPR036986">
    <property type="entry name" value="S4_RNA-bd_sf"/>
</dbReference>
<organism evidence="6 7">
    <name type="scientific">Dorea acetigenes</name>
    <dbReference type="NCBI Taxonomy" id="2981787"/>
    <lineage>
        <taxon>Bacteria</taxon>
        <taxon>Bacillati</taxon>
        <taxon>Bacillota</taxon>
        <taxon>Clostridia</taxon>
        <taxon>Lachnospirales</taxon>
        <taxon>Lachnospiraceae</taxon>
        <taxon>Dorea</taxon>
    </lineage>
</organism>
<dbReference type="CDD" id="cd00165">
    <property type="entry name" value="S4"/>
    <property type="match status" value="1"/>
</dbReference>
<dbReference type="NCBIfam" id="TIGR00093">
    <property type="entry name" value="pseudouridine synthase"/>
    <property type="match status" value="1"/>
</dbReference>
<dbReference type="Gene3D" id="3.30.70.1560">
    <property type="entry name" value="Alpha-L RNA-binding motif"/>
    <property type="match status" value="1"/>
</dbReference>
<dbReference type="InterPro" id="IPR018496">
    <property type="entry name" value="PsdUridine_synth_RsuA/RluB_CS"/>
</dbReference>